<protein>
    <submittedName>
        <fullName evidence="1">Uncharacterized protein</fullName>
    </submittedName>
</protein>
<evidence type="ECO:0000313" key="2">
    <source>
        <dbReference type="Proteomes" id="UP001066276"/>
    </source>
</evidence>
<proteinExistence type="predicted"/>
<organism evidence="1 2">
    <name type="scientific">Pleurodeles waltl</name>
    <name type="common">Iberian ribbed newt</name>
    <dbReference type="NCBI Taxonomy" id="8319"/>
    <lineage>
        <taxon>Eukaryota</taxon>
        <taxon>Metazoa</taxon>
        <taxon>Chordata</taxon>
        <taxon>Craniata</taxon>
        <taxon>Vertebrata</taxon>
        <taxon>Euteleostomi</taxon>
        <taxon>Amphibia</taxon>
        <taxon>Batrachia</taxon>
        <taxon>Caudata</taxon>
        <taxon>Salamandroidea</taxon>
        <taxon>Salamandridae</taxon>
        <taxon>Pleurodelinae</taxon>
        <taxon>Pleurodeles</taxon>
    </lineage>
</organism>
<gene>
    <name evidence="1" type="ORF">NDU88_001484</name>
</gene>
<comment type="caution">
    <text evidence="1">The sequence shown here is derived from an EMBL/GenBank/DDBJ whole genome shotgun (WGS) entry which is preliminary data.</text>
</comment>
<evidence type="ECO:0000313" key="1">
    <source>
        <dbReference type="EMBL" id="KAJ1096341.1"/>
    </source>
</evidence>
<name>A0AAV7LYS2_PLEWA</name>
<sequence>MQATASLLKTWPLEAWEQDLGMPVTDECRKSCYTHIRTLSPNYRLRPIPLRFYTTRTTLQHNSMARVCWLVRAAHKLCGIGVSEELKRLVEGNMTALDEKAGFQEASENED</sequence>
<keyword evidence="2" id="KW-1185">Reference proteome</keyword>
<dbReference type="Proteomes" id="UP001066276">
    <property type="component" value="Chromosome 10"/>
</dbReference>
<reference evidence="1" key="1">
    <citation type="journal article" date="2022" name="bioRxiv">
        <title>Sequencing and chromosome-scale assembly of the giantPleurodeles waltlgenome.</title>
        <authorList>
            <person name="Brown T."/>
            <person name="Elewa A."/>
            <person name="Iarovenko S."/>
            <person name="Subramanian E."/>
            <person name="Araus A.J."/>
            <person name="Petzold A."/>
            <person name="Susuki M."/>
            <person name="Suzuki K.-i.T."/>
            <person name="Hayashi T."/>
            <person name="Toyoda A."/>
            <person name="Oliveira C."/>
            <person name="Osipova E."/>
            <person name="Leigh N.D."/>
            <person name="Simon A."/>
            <person name="Yun M.H."/>
        </authorList>
    </citation>
    <scope>NUCLEOTIDE SEQUENCE</scope>
    <source>
        <strain evidence="1">20211129_DDA</strain>
        <tissue evidence="1">Liver</tissue>
    </source>
</reference>
<dbReference type="EMBL" id="JANPWB010000014">
    <property type="protein sequence ID" value="KAJ1096341.1"/>
    <property type="molecule type" value="Genomic_DNA"/>
</dbReference>
<accession>A0AAV7LYS2</accession>
<dbReference type="AlphaFoldDB" id="A0AAV7LYS2"/>